<dbReference type="EMBL" id="QKOE01000001">
    <property type="protein sequence ID" value="PZA18364.1"/>
    <property type="molecule type" value="Genomic_DNA"/>
</dbReference>
<proteinExistence type="inferred from homology"/>
<evidence type="ECO:0000256" key="6">
    <source>
        <dbReference type="ARBA" id="ARBA00022729"/>
    </source>
</evidence>
<evidence type="ECO:0000256" key="4">
    <source>
        <dbReference type="ARBA" id="ARBA00022452"/>
    </source>
</evidence>
<dbReference type="Proteomes" id="UP000248259">
    <property type="component" value="Unassembled WGS sequence"/>
</dbReference>
<evidence type="ECO:0000259" key="15">
    <source>
        <dbReference type="Pfam" id="PF00593"/>
    </source>
</evidence>
<feature type="domain" description="TonB-dependent receptor plug" evidence="16">
    <location>
        <begin position="49"/>
        <end position="162"/>
    </location>
</feature>
<evidence type="ECO:0000256" key="11">
    <source>
        <dbReference type="ARBA" id="ARBA00023237"/>
    </source>
</evidence>
<dbReference type="SUPFAM" id="SSF56935">
    <property type="entry name" value="Porins"/>
    <property type="match status" value="1"/>
</dbReference>
<evidence type="ECO:0000256" key="12">
    <source>
        <dbReference type="PROSITE-ProRule" id="PRU01360"/>
    </source>
</evidence>
<name>A0A323V0W7_9RHOO</name>
<evidence type="ECO:0000256" key="7">
    <source>
        <dbReference type="ARBA" id="ARBA00023065"/>
    </source>
</evidence>
<reference evidence="17 18" key="1">
    <citation type="submission" date="2018-06" db="EMBL/GenBank/DDBJ databases">
        <title>Azoarcus communis strain SWub3 genome.</title>
        <authorList>
            <person name="Zorraquino Salvo V."/>
            <person name="Toubiana D."/>
            <person name="Blumwald E."/>
        </authorList>
    </citation>
    <scope>NUCLEOTIDE SEQUENCE [LARGE SCALE GENOMIC DNA]</scope>
    <source>
        <strain evidence="17 18">SWub3</strain>
    </source>
</reference>
<dbReference type="RefSeq" id="WP_110522665.1">
    <property type="nucleotide sequence ID" value="NZ_QKOE01000001.1"/>
</dbReference>
<dbReference type="OrthoDB" id="183532at2"/>
<keyword evidence="7" id="KW-0406">Ion transport</keyword>
<evidence type="ECO:0000256" key="3">
    <source>
        <dbReference type="ARBA" id="ARBA00022448"/>
    </source>
</evidence>
<evidence type="ECO:0000313" key="17">
    <source>
        <dbReference type="EMBL" id="PZA18364.1"/>
    </source>
</evidence>
<dbReference type="GO" id="GO:0009279">
    <property type="term" value="C:cell outer membrane"/>
    <property type="evidence" value="ECO:0007669"/>
    <property type="project" value="UniProtKB-SubCell"/>
</dbReference>
<keyword evidence="6 14" id="KW-0732">Signal</keyword>
<keyword evidence="18" id="KW-1185">Reference proteome</keyword>
<keyword evidence="3 12" id="KW-0813">Transport</keyword>
<dbReference type="InterPro" id="IPR039426">
    <property type="entry name" value="TonB-dep_rcpt-like"/>
</dbReference>
<evidence type="ECO:0000256" key="8">
    <source>
        <dbReference type="ARBA" id="ARBA00023077"/>
    </source>
</evidence>
<dbReference type="PANTHER" id="PTHR30069:SF53">
    <property type="entry name" value="COLICIN I RECEPTOR-RELATED"/>
    <property type="match status" value="1"/>
</dbReference>
<evidence type="ECO:0000256" key="9">
    <source>
        <dbReference type="ARBA" id="ARBA00023136"/>
    </source>
</evidence>
<dbReference type="AlphaFoldDB" id="A0A323V0W7"/>
<dbReference type="InterPro" id="IPR012910">
    <property type="entry name" value="Plug_dom"/>
</dbReference>
<dbReference type="Gene3D" id="2.170.130.10">
    <property type="entry name" value="TonB-dependent receptor, plug domain"/>
    <property type="match status" value="1"/>
</dbReference>
<evidence type="ECO:0000313" key="18">
    <source>
        <dbReference type="Proteomes" id="UP000248259"/>
    </source>
</evidence>
<keyword evidence="9 12" id="KW-0472">Membrane</keyword>
<gene>
    <name evidence="17" type="ORF">DNK49_02215</name>
</gene>
<evidence type="ECO:0000256" key="1">
    <source>
        <dbReference type="ARBA" id="ARBA00004571"/>
    </source>
</evidence>
<evidence type="ECO:0000256" key="14">
    <source>
        <dbReference type="SAM" id="SignalP"/>
    </source>
</evidence>
<dbReference type="CDD" id="cd01347">
    <property type="entry name" value="ligand_gated_channel"/>
    <property type="match status" value="1"/>
</dbReference>
<dbReference type="InterPro" id="IPR037066">
    <property type="entry name" value="Plug_dom_sf"/>
</dbReference>
<evidence type="ECO:0000259" key="16">
    <source>
        <dbReference type="Pfam" id="PF07715"/>
    </source>
</evidence>
<accession>A0A323V0W7</accession>
<dbReference type="Pfam" id="PF00593">
    <property type="entry name" value="TonB_dep_Rec_b-barrel"/>
    <property type="match status" value="1"/>
</dbReference>
<dbReference type="GO" id="GO:0044718">
    <property type="term" value="P:siderophore transmembrane transport"/>
    <property type="evidence" value="ECO:0007669"/>
    <property type="project" value="TreeGrafter"/>
</dbReference>
<sequence length="737" mass="81166">MKSPLSPRLKRSALLLALAFPTVAAFAQSSNAPVLGDVVVSASGFEQDIKNAPATITVITREELESRRINSITDALADIEGVDTGSGAGKTGGMTIRMRGLDDDYTLVLIDGRRQNSTGNIYPNGFGEARNSFLPPVSAIERIEIIRGPMSTLYGSDAMGGVVNIITRKVSDTWTGSATIEGTMQEHSEYGDSYAGDVYLSGPLKQDLLGLQVRARNWHREQSHIAYDFDDGSEGAELTQGRNPTKSRIESYGARLTLTPNKSHDIWLDIESTKQTYDNSKEQLGTLGAAGGYEDTQRYNRDKLLLAHTWRMDSGLLESSLSYNETETIGRLIPARLVGRSGDRGLTSKDFIFDTKYVTAIANHMLTLGAQYWDAEMTDGILPQSTSFTQIGLFAEDEWRLRDDLALTLGLRHDYHDEFGHFTTPRAYLVWNTSPQWTLKGGISSGYKAPRLEYLTNGIYTVGGQGRSPQIGNPDLKPETSVNTEFGVIYDSLTGFTAGTTLFHSKYKDFISTSAGPITLTCATNVNEAECEDFLASFGSNWDMGYRNYPLATGAADTFTLRRPVNVDEARIQGVELFSRWKFASNWSVSGNYTYTDSKQLNGASKGKPINDTPKHMVNLSLRWKATDKLSAWVSGEYRGEGYRSGTHTASGTAAALNGRATRDLVGDWKGYSLFNLGTSYKVSKNLTVNGTIYNLFDKQFNEAKLVPNTSTSSTVYATYRNNLEPRRLWVSASLNF</sequence>
<feature type="chain" id="PRO_5016238055" evidence="14">
    <location>
        <begin position="28"/>
        <end position="737"/>
    </location>
</feature>
<dbReference type="InterPro" id="IPR036942">
    <property type="entry name" value="Beta-barrel_TonB_sf"/>
</dbReference>
<dbReference type="PANTHER" id="PTHR30069">
    <property type="entry name" value="TONB-DEPENDENT OUTER MEMBRANE RECEPTOR"/>
    <property type="match status" value="1"/>
</dbReference>
<dbReference type="Gene3D" id="2.40.170.20">
    <property type="entry name" value="TonB-dependent receptor, beta-barrel domain"/>
    <property type="match status" value="1"/>
</dbReference>
<evidence type="ECO:0000256" key="5">
    <source>
        <dbReference type="ARBA" id="ARBA00022692"/>
    </source>
</evidence>
<keyword evidence="4 12" id="KW-1134">Transmembrane beta strand</keyword>
<dbReference type="PROSITE" id="PS52016">
    <property type="entry name" value="TONB_DEPENDENT_REC_3"/>
    <property type="match status" value="1"/>
</dbReference>
<dbReference type="InterPro" id="IPR000531">
    <property type="entry name" value="Beta-barrel_TonB"/>
</dbReference>
<dbReference type="Pfam" id="PF07715">
    <property type="entry name" value="Plug"/>
    <property type="match status" value="1"/>
</dbReference>
<comment type="caution">
    <text evidence="17">The sequence shown here is derived from an EMBL/GenBank/DDBJ whole genome shotgun (WGS) entry which is preliminary data.</text>
</comment>
<feature type="signal peptide" evidence="14">
    <location>
        <begin position="1"/>
        <end position="27"/>
    </location>
</feature>
<evidence type="ECO:0000256" key="2">
    <source>
        <dbReference type="ARBA" id="ARBA00009810"/>
    </source>
</evidence>
<keyword evidence="11 12" id="KW-0998">Cell outer membrane</keyword>
<keyword evidence="10 17" id="KW-0675">Receptor</keyword>
<comment type="subcellular location">
    <subcellularLocation>
        <location evidence="1 12">Cell outer membrane</location>
        <topology evidence="1 12">Multi-pass membrane protein</topology>
    </subcellularLocation>
</comment>
<feature type="domain" description="TonB-dependent receptor-like beta-barrel" evidence="15">
    <location>
        <begin position="240"/>
        <end position="696"/>
    </location>
</feature>
<organism evidence="17 18">
    <name type="scientific">Parazoarcus communis SWub3 = DSM 12120</name>
    <dbReference type="NCBI Taxonomy" id="1121029"/>
    <lineage>
        <taxon>Bacteria</taxon>
        <taxon>Pseudomonadati</taxon>
        <taxon>Pseudomonadota</taxon>
        <taxon>Betaproteobacteria</taxon>
        <taxon>Rhodocyclales</taxon>
        <taxon>Zoogloeaceae</taxon>
        <taxon>Parazoarcus</taxon>
    </lineage>
</organism>
<comment type="similarity">
    <text evidence="2 12 13">Belongs to the TonB-dependent receptor family.</text>
</comment>
<evidence type="ECO:0000256" key="10">
    <source>
        <dbReference type="ARBA" id="ARBA00023170"/>
    </source>
</evidence>
<dbReference type="GO" id="GO:0015344">
    <property type="term" value="F:siderophore uptake transmembrane transporter activity"/>
    <property type="evidence" value="ECO:0007669"/>
    <property type="project" value="TreeGrafter"/>
</dbReference>
<evidence type="ECO:0000256" key="13">
    <source>
        <dbReference type="RuleBase" id="RU003357"/>
    </source>
</evidence>
<keyword evidence="8 13" id="KW-0798">TonB box</keyword>
<protein>
    <submittedName>
        <fullName evidence="17">TonB-dependent receptor</fullName>
    </submittedName>
</protein>
<keyword evidence="5 12" id="KW-0812">Transmembrane</keyword>